<dbReference type="InterPro" id="IPR029058">
    <property type="entry name" value="AB_hydrolase_fold"/>
</dbReference>
<accession>A0AAW8QZ50</accession>
<name>A0AAW8QZ50_9ALTE</name>
<gene>
    <name evidence="2" type="ORF">RM544_07380</name>
</gene>
<dbReference type="SUPFAM" id="SSF53474">
    <property type="entry name" value="alpha/beta-Hydrolases"/>
    <property type="match status" value="1"/>
</dbReference>
<dbReference type="Proteomes" id="UP001249020">
    <property type="component" value="Unassembled WGS sequence"/>
</dbReference>
<organism evidence="2 3">
    <name type="scientific">Brumicola blandensis</name>
    <dbReference type="NCBI Taxonomy" id="3075611"/>
    <lineage>
        <taxon>Bacteria</taxon>
        <taxon>Pseudomonadati</taxon>
        <taxon>Pseudomonadota</taxon>
        <taxon>Gammaproteobacteria</taxon>
        <taxon>Alteromonadales</taxon>
        <taxon>Alteromonadaceae</taxon>
        <taxon>Brumicola</taxon>
    </lineage>
</organism>
<dbReference type="InterPro" id="IPR022742">
    <property type="entry name" value="Hydrolase_4"/>
</dbReference>
<comment type="caution">
    <text evidence="2">The sequence shown here is derived from an EMBL/GenBank/DDBJ whole genome shotgun (WGS) entry which is preliminary data.</text>
</comment>
<dbReference type="PANTHER" id="PTHR11614">
    <property type="entry name" value="PHOSPHOLIPASE-RELATED"/>
    <property type="match status" value="1"/>
</dbReference>
<keyword evidence="2" id="KW-0378">Hydrolase</keyword>
<keyword evidence="3" id="KW-1185">Reference proteome</keyword>
<evidence type="ECO:0000313" key="2">
    <source>
        <dbReference type="EMBL" id="MDT0582356.1"/>
    </source>
</evidence>
<dbReference type="EMBL" id="JAVRIE010000002">
    <property type="protein sequence ID" value="MDT0582356.1"/>
    <property type="molecule type" value="Genomic_DNA"/>
</dbReference>
<evidence type="ECO:0000313" key="3">
    <source>
        <dbReference type="Proteomes" id="UP001249020"/>
    </source>
</evidence>
<dbReference type="InterPro" id="IPR051044">
    <property type="entry name" value="MAG_DAG_Lipase"/>
</dbReference>
<evidence type="ECO:0000259" key="1">
    <source>
        <dbReference type="Pfam" id="PF12146"/>
    </source>
</evidence>
<protein>
    <submittedName>
        <fullName evidence="2">Alpha/beta fold hydrolase</fullName>
    </submittedName>
</protein>
<dbReference type="AlphaFoldDB" id="A0AAW8QZ50"/>
<feature type="domain" description="Serine aminopeptidase S33" evidence="1">
    <location>
        <begin position="47"/>
        <end position="316"/>
    </location>
</feature>
<proteinExistence type="predicted"/>
<dbReference type="RefSeq" id="WP_311361120.1">
    <property type="nucleotide sequence ID" value="NZ_JAVRIE010000002.1"/>
</dbReference>
<dbReference type="Gene3D" id="3.40.50.1820">
    <property type="entry name" value="alpha/beta hydrolase"/>
    <property type="match status" value="1"/>
</dbReference>
<sequence>MPLTQESELPEKYYQTIKPWFDENCEARFWTLKDGCEIHYRFVQHPEARGILVISSGRVESALKYSELIYDLYHEGYSIFIHDHRGQGQSSRECQNPHFGYIDSFEMYVDDFESMIDDVLLPKLSGAAASEDATPVVGLPLFLVCHSMGSAIGALLLKRRPQFFAKAVLCSPMFGITPPLPPWAAHALVYIGVRYNRLVRKKASYFFGQTDYAPSAFYKNRLMSSEVRYRIFRELYADMPRLQLGGVTFEWLHASLQGMAEIRAHAHKLTTPCKILYSGADTVVANKDIEQVVADMPNCESVCIPEAMHELFFEKDKFRKPALEKLLDYLAR</sequence>
<reference evidence="2 3" key="1">
    <citation type="submission" date="2023-09" db="EMBL/GenBank/DDBJ databases">
        <authorList>
            <person name="Rey-Velasco X."/>
        </authorList>
    </citation>
    <scope>NUCLEOTIDE SEQUENCE [LARGE SCALE GENOMIC DNA]</scope>
    <source>
        <strain evidence="2 3">W409</strain>
    </source>
</reference>
<dbReference type="Pfam" id="PF12146">
    <property type="entry name" value="Hydrolase_4"/>
    <property type="match status" value="1"/>
</dbReference>
<dbReference type="GO" id="GO:0016787">
    <property type="term" value="F:hydrolase activity"/>
    <property type="evidence" value="ECO:0007669"/>
    <property type="project" value="UniProtKB-KW"/>
</dbReference>